<feature type="non-terminal residue" evidence="7">
    <location>
        <position position="1"/>
    </location>
</feature>
<comment type="subcellular location">
    <subcellularLocation>
        <location evidence="1">Cytoplasm</location>
        <location evidence="1">Cytoskeleton</location>
        <location evidence="1">Cilium axoneme</location>
    </subcellularLocation>
</comment>
<dbReference type="InterPro" id="IPR040193">
    <property type="entry name" value="EFHC1/EFHC2/EFHB"/>
</dbReference>
<feature type="domain" description="DM10" evidence="6">
    <location>
        <begin position="1"/>
        <end position="55"/>
    </location>
</feature>
<organism evidence="7">
    <name type="scientific">Menura novaehollandiae</name>
    <name type="common">superb lyrebird</name>
    <dbReference type="NCBI Taxonomy" id="47692"/>
    <lineage>
        <taxon>Eukaryota</taxon>
        <taxon>Metazoa</taxon>
        <taxon>Chordata</taxon>
        <taxon>Craniata</taxon>
        <taxon>Vertebrata</taxon>
        <taxon>Euteleostomi</taxon>
        <taxon>Archelosauria</taxon>
        <taxon>Archosauria</taxon>
        <taxon>Dinosauria</taxon>
        <taxon>Saurischia</taxon>
        <taxon>Theropoda</taxon>
        <taxon>Coelurosauria</taxon>
        <taxon>Aves</taxon>
        <taxon>Neognathae</taxon>
        <taxon>Neoaves</taxon>
        <taxon>Telluraves</taxon>
        <taxon>Australaves</taxon>
        <taxon>Passeriformes</taxon>
        <taxon>Menuridae</taxon>
        <taxon>Menura</taxon>
    </lineage>
</organism>
<accession>A0AA97MMA2</accession>
<dbReference type="Pfam" id="PF06565">
    <property type="entry name" value="DM10_dom"/>
    <property type="match status" value="3"/>
</dbReference>
<evidence type="ECO:0000256" key="4">
    <source>
        <dbReference type="ARBA" id="ARBA00023212"/>
    </source>
</evidence>
<dbReference type="Proteomes" id="UP000521578">
    <property type="component" value="Unassembled WGS sequence"/>
</dbReference>
<dbReference type="FunFam" id="2.30.29.170:FF:000001">
    <property type="entry name" value="EF-hand domain containing 1"/>
    <property type="match status" value="1"/>
</dbReference>
<evidence type="ECO:0000256" key="2">
    <source>
        <dbReference type="ARBA" id="ARBA00022490"/>
    </source>
</evidence>
<feature type="non-terminal residue" evidence="7">
    <location>
        <position position="243"/>
    </location>
</feature>
<dbReference type="GO" id="GO:0005930">
    <property type="term" value="C:axoneme"/>
    <property type="evidence" value="ECO:0007669"/>
    <property type="project" value="UniProtKB-SubCell"/>
</dbReference>
<proteinExistence type="predicted"/>
<keyword evidence="2" id="KW-0963">Cytoplasm</keyword>
<evidence type="ECO:0000313" key="7">
    <source>
        <dbReference type="EMBL" id="NXE94337.1"/>
    </source>
</evidence>
<sequence length="243" mass="28502">GTIVRRHQIPLPPPHEDQFYSIHHFNINTEVTFHGRKYKIIDCDLYTKNFLRKIGVRVNPPASRPDDPYTKERWQRHLISTNPLRPYEHFDTLKQFLEYDGQVLGFSCVWNDPESPSSGPRELVLRYYLSDDTIDIREVLPENSGRDAVPLFLKRDKLPKNAPTTLYQPGTITNHTLLNVLGRSERNKGWYIRDTLQTGAVRQEFYKDSDLRIGAVINVWGRKILICDCDEFTKEHYRTKYGI</sequence>
<dbReference type="AlphaFoldDB" id="A0AA97MMA2"/>
<dbReference type="SMART" id="SM00676">
    <property type="entry name" value="DM10"/>
    <property type="match status" value="1"/>
</dbReference>
<dbReference type="PANTHER" id="PTHR12086">
    <property type="entry name" value="EF-HAND DOMAIN C-TERMINAL CONTAINING PROTEIN"/>
    <property type="match status" value="1"/>
</dbReference>
<evidence type="ECO:0000256" key="3">
    <source>
        <dbReference type="ARBA" id="ARBA00022737"/>
    </source>
</evidence>
<dbReference type="PROSITE" id="PS51336">
    <property type="entry name" value="DM10"/>
    <property type="match status" value="2"/>
</dbReference>
<evidence type="ECO:0000259" key="6">
    <source>
        <dbReference type="PROSITE" id="PS51336"/>
    </source>
</evidence>
<protein>
    <submittedName>
        <fullName evidence="7">EFHC2 protein</fullName>
    </submittedName>
</protein>
<comment type="caution">
    <text evidence="7">The sequence shown here is derived from an EMBL/GenBank/DDBJ whole genome shotgun (WGS) entry which is preliminary data.</text>
</comment>
<dbReference type="PANTHER" id="PTHR12086:SF11">
    <property type="entry name" value="EF-HAND DOMAIN-CONTAINING FAMILY MEMBER C2"/>
    <property type="match status" value="1"/>
</dbReference>
<evidence type="ECO:0000256" key="1">
    <source>
        <dbReference type="ARBA" id="ARBA00004430"/>
    </source>
</evidence>
<evidence type="ECO:0000313" key="8">
    <source>
        <dbReference type="Proteomes" id="UP000521578"/>
    </source>
</evidence>
<dbReference type="EMBL" id="VWPS01000245">
    <property type="protein sequence ID" value="NXE94337.1"/>
    <property type="molecule type" value="Genomic_DNA"/>
</dbReference>
<dbReference type="GO" id="GO:0010975">
    <property type="term" value="P:regulation of neuron projection development"/>
    <property type="evidence" value="ECO:0007669"/>
    <property type="project" value="TreeGrafter"/>
</dbReference>
<keyword evidence="5" id="KW-0966">Cell projection</keyword>
<keyword evidence="3" id="KW-0677">Repeat</keyword>
<feature type="domain" description="DM10" evidence="6">
    <location>
        <begin position="100"/>
        <end position="241"/>
    </location>
</feature>
<name>A0AA97MMA2_9PASS</name>
<evidence type="ECO:0000256" key="5">
    <source>
        <dbReference type="ARBA" id="ARBA00023273"/>
    </source>
</evidence>
<reference evidence="7" key="1">
    <citation type="submission" date="2022-12" db="EMBL/GenBank/DDBJ databases">
        <title>Bird 10,000 Genomes (B10K) Project - Family phase.</title>
        <authorList>
            <person name="Zhang G."/>
        </authorList>
    </citation>
    <scope>NUCLEOTIDE SEQUENCE</scope>
    <source>
        <strain evidence="7">B10K-CU-030-46</strain>
        <tissue evidence="7">Muscle</tissue>
    </source>
</reference>
<keyword evidence="4" id="KW-0206">Cytoskeleton</keyword>
<gene>
    <name evidence="7" type="primary">Efhc2</name>
    <name evidence="7" type="ORF">MENNOV_R07061</name>
</gene>
<keyword evidence="8" id="KW-1185">Reference proteome</keyword>
<dbReference type="GO" id="GO:0005874">
    <property type="term" value="C:microtubule"/>
    <property type="evidence" value="ECO:0007669"/>
    <property type="project" value="TreeGrafter"/>
</dbReference>
<dbReference type="Gene3D" id="2.30.29.170">
    <property type="match status" value="2"/>
</dbReference>
<dbReference type="InterPro" id="IPR006602">
    <property type="entry name" value="DM10_dom"/>
</dbReference>